<proteinExistence type="inferred from homology"/>
<dbReference type="GO" id="GO:0005829">
    <property type="term" value="C:cytosol"/>
    <property type="evidence" value="ECO:0007669"/>
    <property type="project" value="TreeGrafter"/>
</dbReference>
<evidence type="ECO:0000259" key="13">
    <source>
        <dbReference type="PROSITE" id="PS50206"/>
    </source>
</evidence>
<dbReference type="InterPro" id="IPR000594">
    <property type="entry name" value="ThiF_NAD_FAD-bd"/>
</dbReference>
<evidence type="ECO:0000256" key="2">
    <source>
        <dbReference type="ARBA" id="ARBA00022679"/>
    </source>
</evidence>
<dbReference type="SUPFAM" id="SSF69572">
    <property type="entry name" value="Activating enzymes of the ubiquitin-like proteins"/>
    <property type="match status" value="1"/>
</dbReference>
<dbReference type="EMBL" id="SWBR01000002">
    <property type="protein sequence ID" value="TKC09914.1"/>
    <property type="molecule type" value="Genomic_DNA"/>
</dbReference>
<dbReference type="EC" id="2.7.7.80" evidence="8"/>
<keyword evidence="4" id="KW-0067">ATP-binding</keyword>
<evidence type="ECO:0000256" key="3">
    <source>
        <dbReference type="ARBA" id="ARBA00022741"/>
    </source>
</evidence>
<dbReference type="Gene3D" id="3.40.50.720">
    <property type="entry name" value="NAD(P)-binding Rossmann-like Domain"/>
    <property type="match status" value="1"/>
</dbReference>
<evidence type="ECO:0000256" key="11">
    <source>
        <dbReference type="ARBA" id="ARBA00075328"/>
    </source>
</evidence>
<evidence type="ECO:0000256" key="12">
    <source>
        <dbReference type="ARBA" id="ARBA00078531"/>
    </source>
</evidence>
<dbReference type="Pfam" id="PF00899">
    <property type="entry name" value="ThiF"/>
    <property type="match status" value="1"/>
</dbReference>
<evidence type="ECO:0000256" key="4">
    <source>
        <dbReference type="ARBA" id="ARBA00022840"/>
    </source>
</evidence>
<evidence type="ECO:0000313" key="15">
    <source>
        <dbReference type="Proteomes" id="UP000309488"/>
    </source>
</evidence>
<dbReference type="GO" id="GO:0004792">
    <property type="term" value="F:thiosulfate-cyanide sulfurtransferase activity"/>
    <property type="evidence" value="ECO:0007669"/>
    <property type="project" value="TreeGrafter"/>
</dbReference>
<dbReference type="PANTHER" id="PTHR10953:SF102">
    <property type="entry name" value="ADENYLYLTRANSFERASE AND SULFURTRANSFERASE MOCS3"/>
    <property type="match status" value="1"/>
</dbReference>
<dbReference type="RefSeq" id="WP_136839492.1">
    <property type="nucleotide sequence ID" value="NZ_SWBR01000002.1"/>
</dbReference>
<dbReference type="FunFam" id="3.40.50.720:FF:000033">
    <property type="entry name" value="Adenylyltransferase and sulfurtransferase MOCS3"/>
    <property type="match status" value="1"/>
</dbReference>
<dbReference type="Proteomes" id="UP000309488">
    <property type="component" value="Unassembled WGS sequence"/>
</dbReference>
<protein>
    <recommendedName>
        <fullName evidence="9">Molybdopterin-synthase adenylyltransferase</fullName>
        <ecNumber evidence="8">2.7.7.80</ecNumber>
    </recommendedName>
    <alternativeName>
        <fullName evidence="12">MoaD protein adenylase</fullName>
    </alternativeName>
    <alternativeName>
        <fullName evidence="10">Molybdopterin-converting factor subunit 1 adenylase</fullName>
    </alternativeName>
    <alternativeName>
        <fullName evidence="11">Sulfur carrier protein MoaD adenylyltransferase</fullName>
    </alternativeName>
</protein>
<dbReference type="InterPro" id="IPR001763">
    <property type="entry name" value="Rhodanese-like_dom"/>
</dbReference>
<dbReference type="SMART" id="SM00450">
    <property type="entry name" value="RHOD"/>
    <property type="match status" value="1"/>
</dbReference>
<organism evidence="14 15">
    <name type="scientific">Pedobacter polaris</name>
    <dbReference type="NCBI Taxonomy" id="2571273"/>
    <lineage>
        <taxon>Bacteria</taxon>
        <taxon>Pseudomonadati</taxon>
        <taxon>Bacteroidota</taxon>
        <taxon>Sphingobacteriia</taxon>
        <taxon>Sphingobacteriales</taxon>
        <taxon>Sphingobacteriaceae</taxon>
        <taxon>Pedobacter</taxon>
    </lineage>
</organism>
<dbReference type="Pfam" id="PF00581">
    <property type="entry name" value="Rhodanese"/>
    <property type="match status" value="1"/>
</dbReference>
<dbReference type="NCBIfam" id="NF004281">
    <property type="entry name" value="PRK05690.1"/>
    <property type="match status" value="1"/>
</dbReference>
<keyword evidence="14" id="KW-0548">Nucleotidyltransferase</keyword>
<evidence type="ECO:0000256" key="7">
    <source>
        <dbReference type="ARBA" id="ARBA00063809"/>
    </source>
</evidence>
<evidence type="ECO:0000256" key="6">
    <source>
        <dbReference type="ARBA" id="ARBA00055169"/>
    </source>
</evidence>
<dbReference type="GO" id="GO:0061605">
    <property type="term" value="F:molybdopterin-synthase adenylyltransferase activity"/>
    <property type="evidence" value="ECO:0007669"/>
    <property type="project" value="UniProtKB-EC"/>
</dbReference>
<sequence>MASERYHRQLILKGFGEEAQLKLASAKVLVIGVGGLGCPALQYLAAAGIGHLGLVDDDTVALSNLHRQVLYTTTDIGKLKVEVAAERLVEMNPEIEIITYPTYIQRNNILNLIQDYHIVLDGTDNFETRYIINDACALLNIPLVFAAVDGYEGQLAIFNIKDDNGICTNYRDLFPIPPKKGEIPNCAENGVLGVLPGIIGSLAAAEVIKLITEIGKPLINRLLHYNILTLQQYELNMSSGSDYTLPHTVADFLKMEDNNSCEIDSYLEIDATQLKQIQQKPSTLIIDVREEFEVPLLNPDLYKKIPMSKLDEFLAQEVTAYHVIFICQHGIRSITAAENFHKKYGTSKKVYSLKGGIAKWRNHLTI</sequence>
<feature type="domain" description="Rhodanese" evidence="13">
    <location>
        <begin position="279"/>
        <end position="365"/>
    </location>
</feature>
<dbReference type="Gene3D" id="3.40.250.10">
    <property type="entry name" value="Rhodanese-like domain"/>
    <property type="match status" value="1"/>
</dbReference>
<dbReference type="CDD" id="cd00158">
    <property type="entry name" value="RHOD"/>
    <property type="match status" value="1"/>
</dbReference>
<dbReference type="OrthoDB" id="9804286at2"/>
<comment type="caution">
    <text evidence="14">The sequence shown here is derived from an EMBL/GenBank/DDBJ whole genome shotgun (WGS) entry which is preliminary data.</text>
</comment>
<dbReference type="GO" id="GO:0008146">
    <property type="term" value="F:sulfotransferase activity"/>
    <property type="evidence" value="ECO:0007669"/>
    <property type="project" value="TreeGrafter"/>
</dbReference>
<name>A0A4U1CQH0_9SPHI</name>
<comment type="function">
    <text evidence="6">Catalyzes the adenylation by ATP of the carboxyl group of the C-terminal glycine of sulfur carrier protein MoaD.</text>
</comment>
<keyword evidence="15" id="KW-1185">Reference proteome</keyword>
<dbReference type="InterPro" id="IPR045886">
    <property type="entry name" value="ThiF/MoeB/HesA"/>
</dbReference>
<dbReference type="PROSITE" id="PS50206">
    <property type="entry name" value="RHODANESE_3"/>
    <property type="match status" value="1"/>
</dbReference>
<dbReference type="CDD" id="cd00757">
    <property type="entry name" value="ThiF_MoeB_HesA_family"/>
    <property type="match status" value="1"/>
</dbReference>
<gene>
    <name evidence="14" type="primary">moeB</name>
    <name evidence="14" type="ORF">FA048_06790</name>
</gene>
<dbReference type="AlphaFoldDB" id="A0A4U1CQH0"/>
<evidence type="ECO:0000313" key="14">
    <source>
        <dbReference type="EMBL" id="TKC09914.1"/>
    </source>
</evidence>
<accession>A0A4U1CQH0</accession>
<evidence type="ECO:0000256" key="5">
    <source>
        <dbReference type="ARBA" id="ARBA00052218"/>
    </source>
</evidence>
<evidence type="ECO:0000256" key="10">
    <source>
        <dbReference type="ARBA" id="ARBA00075110"/>
    </source>
</evidence>
<evidence type="ECO:0000256" key="1">
    <source>
        <dbReference type="ARBA" id="ARBA00009919"/>
    </source>
</evidence>
<dbReference type="GO" id="GO:0008641">
    <property type="term" value="F:ubiquitin-like modifier activating enzyme activity"/>
    <property type="evidence" value="ECO:0007669"/>
    <property type="project" value="InterPro"/>
</dbReference>
<keyword evidence="3" id="KW-0547">Nucleotide-binding</keyword>
<comment type="subunit">
    <text evidence="7">Homodimer. Forms a stable heterotetrameric complex of 2 MoeB and 2 MoaD during adenylation of MoaD.</text>
</comment>
<evidence type="ECO:0000256" key="9">
    <source>
        <dbReference type="ARBA" id="ARBA00073635"/>
    </source>
</evidence>
<reference evidence="14 15" key="1">
    <citation type="submission" date="2019-04" db="EMBL/GenBank/DDBJ databases">
        <title>Pedobacter sp. RP-3-22 sp. nov., isolated from Arctic soil.</title>
        <authorList>
            <person name="Dahal R.H."/>
            <person name="Kim D.-U."/>
        </authorList>
    </citation>
    <scope>NUCLEOTIDE SEQUENCE [LARGE SCALE GENOMIC DNA]</scope>
    <source>
        <strain evidence="14 15">RP-3-22</strain>
    </source>
</reference>
<dbReference type="InterPro" id="IPR036873">
    <property type="entry name" value="Rhodanese-like_dom_sf"/>
</dbReference>
<comment type="similarity">
    <text evidence="1">Belongs to the HesA/MoeB/ThiF family.</text>
</comment>
<comment type="catalytic activity">
    <reaction evidence="5">
        <text>[molybdopterin-synthase sulfur-carrier protein]-C-terminal Gly-Gly + ATP + H(+) = [molybdopterin-synthase sulfur-carrier protein]-C-terminal Gly-Gly-AMP + diphosphate</text>
        <dbReference type="Rhea" id="RHEA:43616"/>
        <dbReference type="Rhea" id="RHEA-COMP:12159"/>
        <dbReference type="Rhea" id="RHEA-COMP:12202"/>
        <dbReference type="ChEBI" id="CHEBI:15378"/>
        <dbReference type="ChEBI" id="CHEBI:30616"/>
        <dbReference type="ChEBI" id="CHEBI:33019"/>
        <dbReference type="ChEBI" id="CHEBI:90618"/>
        <dbReference type="ChEBI" id="CHEBI:90778"/>
        <dbReference type="EC" id="2.7.7.80"/>
    </reaction>
</comment>
<keyword evidence="2 14" id="KW-0808">Transferase</keyword>
<dbReference type="InterPro" id="IPR035985">
    <property type="entry name" value="Ubiquitin-activating_enz"/>
</dbReference>
<dbReference type="PANTHER" id="PTHR10953">
    <property type="entry name" value="UBIQUITIN-ACTIVATING ENZYME E1"/>
    <property type="match status" value="1"/>
</dbReference>
<dbReference type="GO" id="GO:0005524">
    <property type="term" value="F:ATP binding"/>
    <property type="evidence" value="ECO:0007669"/>
    <property type="project" value="UniProtKB-KW"/>
</dbReference>
<evidence type="ECO:0000256" key="8">
    <source>
        <dbReference type="ARBA" id="ARBA00066884"/>
    </source>
</evidence>